<evidence type="ECO:0000313" key="5">
    <source>
        <dbReference type="Proteomes" id="UP001304683"/>
    </source>
</evidence>
<dbReference type="PROSITE" id="PS50994">
    <property type="entry name" value="INTEGRASE"/>
    <property type="match status" value="1"/>
</dbReference>
<dbReference type="SUPFAM" id="SSF46689">
    <property type="entry name" value="Homeodomain-like"/>
    <property type="match status" value="1"/>
</dbReference>
<dbReference type="Pfam" id="PF00665">
    <property type="entry name" value="rve"/>
    <property type="match status" value="1"/>
</dbReference>
<dbReference type="InterPro" id="IPR036397">
    <property type="entry name" value="RNaseH_sf"/>
</dbReference>
<dbReference type="RefSeq" id="WP_318750289.1">
    <property type="nucleotide sequence ID" value="NZ_CP132508.1"/>
</dbReference>
<dbReference type="Pfam" id="PF13276">
    <property type="entry name" value="HTH_21"/>
    <property type="match status" value="1"/>
</dbReference>
<comment type="function">
    <text evidence="1">Involved in the transposition of the insertion sequence.</text>
</comment>
<dbReference type="InterPro" id="IPR002514">
    <property type="entry name" value="Transposase_8"/>
</dbReference>
<evidence type="ECO:0000256" key="1">
    <source>
        <dbReference type="ARBA" id="ARBA00002286"/>
    </source>
</evidence>
<name>A0ABZ0QMF8_9FIRM</name>
<dbReference type="PANTHER" id="PTHR46889:SF4">
    <property type="entry name" value="TRANSPOSASE INSO FOR INSERTION SEQUENCE ELEMENT IS911B-RELATED"/>
    <property type="match status" value="1"/>
</dbReference>
<dbReference type="InterPro" id="IPR050900">
    <property type="entry name" value="Transposase_IS3/IS150/IS904"/>
</dbReference>
<dbReference type="Gene3D" id="3.30.420.10">
    <property type="entry name" value="Ribonuclease H-like superfamily/Ribonuclease H"/>
    <property type="match status" value="1"/>
</dbReference>
<dbReference type="SUPFAM" id="SSF53098">
    <property type="entry name" value="Ribonuclease H-like"/>
    <property type="match status" value="1"/>
</dbReference>
<dbReference type="Proteomes" id="UP001304683">
    <property type="component" value="Chromosome"/>
</dbReference>
<gene>
    <name evidence="4" type="ORF">Q5761_08765</name>
</gene>
<dbReference type="PANTHER" id="PTHR46889">
    <property type="entry name" value="TRANSPOSASE INSF FOR INSERTION SEQUENCE IS3B-RELATED"/>
    <property type="match status" value="1"/>
</dbReference>
<dbReference type="Gene3D" id="1.10.10.60">
    <property type="entry name" value="Homeodomain-like"/>
    <property type="match status" value="1"/>
</dbReference>
<dbReference type="Pfam" id="PF13333">
    <property type="entry name" value="rve_2"/>
    <property type="match status" value="1"/>
</dbReference>
<dbReference type="InterPro" id="IPR012337">
    <property type="entry name" value="RNaseH-like_sf"/>
</dbReference>
<evidence type="ECO:0000256" key="2">
    <source>
        <dbReference type="SAM" id="Coils"/>
    </source>
</evidence>
<dbReference type="InterPro" id="IPR009057">
    <property type="entry name" value="Homeodomain-like_sf"/>
</dbReference>
<evidence type="ECO:0000313" key="4">
    <source>
        <dbReference type="EMBL" id="WPD18454.1"/>
    </source>
</evidence>
<dbReference type="NCBIfam" id="NF033516">
    <property type="entry name" value="transpos_IS3"/>
    <property type="match status" value="1"/>
</dbReference>
<keyword evidence="5" id="KW-1185">Reference proteome</keyword>
<evidence type="ECO:0000259" key="3">
    <source>
        <dbReference type="PROSITE" id="PS50994"/>
    </source>
</evidence>
<organism evidence="4 5">
    <name type="scientific">Thermaerobacter composti</name>
    <dbReference type="NCBI Taxonomy" id="554949"/>
    <lineage>
        <taxon>Bacteria</taxon>
        <taxon>Bacillati</taxon>
        <taxon>Bacillota</taxon>
        <taxon>Clostridia</taxon>
        <taxon>Eubacteriales</taxon>
        <taxon>Clostridiales Family XVII. Incertae Sedis</taxon>
        <taxon>Thermaerobacter</taxon>
    </lineage>
</organism>
<sequence>MPATKPPYPSEFRAEAVRLVRESGKKLQQIAADLGVSEASLRKWVRQAEIDAGQRPGLTTAEREELNRLRRENRILREEREILKKAAAFFAQESRRNPVMVFRFVEQEKVHHPVATLCRVLGVSTSGYYAWRQRGVSKRFLEDAALGQRIRLIHAGSRGTYGAPRIHAELRLAYGVRCGRKRVARLMRAMGLAGVHRHRTRGITRRDPRRPVYPDRLHREFVPDAPNRVWVADLTQHRTEEGWLYLATVVDAFSRAVVGWAMGDRPVAELVVDAVTMAVRRRRPGPGLIHHSDHGAQYTSLAFTRRLEALGIAGSMGSVGDALDNAVAESFYATLQTELLDRQTWASRDQLRIAIFEYVEGFYNRRRRHSALGYLSPYEYEERWKQERKVQLQEGVVA</sequence>
<dbReference type="Pfam" id="PF01527">
    <property type="entry name" value="HTH_Tnp_1"/>
    <property type="match status" value="1"/>
</dbReference>
<accession>A0ABZ0QMF8</accession>
<feature type="coiled-coil region" evidence="2">
    <location>
        <begin position="59"/>
        <end position="86"/>
    </location>
</feature>
<feature type="domain" description="Integrase catalytic" evidence="3">
    <location>
        <begin position="222"/>
        <end position="385"/>
    </location>
</feature>
<dbReference type="InterPro" id="IPR001584">
    <property type="entry name" value="Integrase_cat-core"/>
</dbReference>
<keyword evidence="2" id="KW-0175">Coiled coil</keyword>
<dbReference type="InterPro" id="IPR025948">
    <property type="entry name" value="HTH-like_dom"/>
</dbReference>
<proteinExistence type="predicted"/>
<reference evidence="4 5" key="1">
    <citation type="submission" date="2023-08" db="EMBL/GenBank/DDBJ databases">
        <title>Genome sequence of Thermaerobacter compostii strain Ins1, a spore-forming filamentous bacterium isolated from a deep geothermal reservoir.</title>
        <authorList>
            <person name="Bregnard D."/>
            <person name="Gonzalez D."/>
            <person name="Junier P."/>
        </authorList>
    </citation>
    <scope>NUCLEOTIDE SEQUENCE [LARGE SCALE GENOMIC DNA]</scope>
    <source>
        <strain evidence="4 5">Ins1</strain>
    </source>
</reference>
<protein>
    <submittedName>
        <fullName evidence="4">IS3 family transposase</fullName>
    </submittedName>
</protein>
<dbReference type="EMBL" id="CP132508">
    <property type="protein sequence ID" value="WPD18454.1"/>
    <property type="molecule type" value="Genomic_DNA"/>
</dbReference>
<dbReference type="InterPro" id="IPR048020">
    <property type="entry name" value="Transpos_IS3"/>
</dbReference>